<organism evidence="2 3">
    <name type="scientific">Musa troglodytarum</name>
    <name type="common">fe'i banana</name>
    <dbReference type="NCBI Taxonomy" id="320322"/>
    <lineage>
        <taxon>Eukaryota</taxon>
        <taxon>Viridiplantae</taxon>
        <taxon>Streptophyta</taxon>
        <taxon>Embryophyta</taxon>
        <taxon>Tracheophyta</taxon>
        <taxon>Spermatophyta</taxon>
        <taxon>Magnoliopsida</taxon>
        <taxon>Liliopsida</taxon>
        <taxon>Zingiberales</taxon>
        <taxon>Musaceae</taxon>
        <taxon>Musa</taxon>
    </lineage>
</organism>
<keyword evidence="1" id="KW-1133">Transmembrane helix</keyword>
<feature type="transmembrane region" description="Helical" evidence="1">
    <location>
        <begin position="20"/>
        <end position="39"/>
    </location>
</feature>
<proteinExistence type="predicted"/>
<accession>A0A9E7JTL4</accession>
<keyword evidence="1" id="KW-0472">Membrane</keyword>
<reference evidence="2" key="1">
    <citation type="submission" date="2022-05" db="EMBL/GenBank/DDBJ databases">
        <title>The Musa troglodytarum L. genome provides insights into the mechanism of non-climacteric behaviour and enrichment of carotenoids.</title>
        <authorList>
            <person name="Wang J."/>
        </authorList>
    </citation>
    <scope>NUCLEOTIDE SEQUENCE</scope>
    <source>
        <tissue evidence="2">Leaf</tissue>
    </source>
</reference>
<sequence>MNTLLPGKERGGRTGTATQGVVVVVVLPNLSALLQAFRFRDTAESITRLPNRDLFPPTWAYVTL</sequence>
<dbReference type="AlphaFoldDB" id="A0A9E7JTL4"/>
<evidence type="ECO:0000256" key="1">
    <source>
        <dbReference type="SAM" id="Phobius"/>
    </source>
</evidence>
<evidence type="ECO:0000313" key="2">
    <source>
        <dbReference type="EMBL" id="URD93120.1"/>
    </source>
</evidence>
<keyword evidence="3" id="KW-1185">Reference proteome</keyword>
<keyword evidence="1" id="KW-0812">Transmembrane</keyword>
<name>A0A9E7JTL4_9LILI</name>
<dbReference type="Proteomes" id="UP001055439">
    <property type="component" value="Chromosome 3"/>
</dbReference>
<dbReference type="EMBL" id="CP097505">
    <property type="protein sequence ID" value="URD93120.1"/>
    <property type="molecule type" value="Genomic_DNA"/>
</dbReference>
<gene>
    <name evidence="2" type="ORF">MUK42_34880</name>
</gene>
<protein>
    <submittedName>
        <fullName evidence="2">Uncharacterized protein</fullName>
    </submittedName>
</protein>
<evidence type="ECO:0000313" key="3">
    <source>
        <dbReference type="Proteomes" id="UP001055439"/>
    </source>
</evidence>